<evidence type="ECO:0000313" key="1">
    <source>
        <dbReference type="EMBL" id="ANJ76622.1"/>
    </source>
</evidence>
<dbReference type="PANTHER" id="PTHR30121">
    <property type="entry name" value="UNCHARACTERIZED PROTEIN YJGR-RELATED"/>
    <property type="match status" value="1"/>
</dbReference>
<proteinExistence type="predicted"/>
<keyword evidence="1" id="KW-0614">Plasmid</keyword>
<protein>
    <submittedName>
        <fullName evidence="1">Conjugal transfer protein TraC</fullName>
    </submittedName>
</protein>
<dbReference type="AlphaFoldDB" id="A0A192A8I8"/>
<dbReference type="PANTHER" id="PTHR30121:SF12">
    <property type="entry name" value="TYPE IV SECRETION SYSTEM PROTEIN CAGE"/>
    <property type="match status" value="1"/>
</dbReference>
<sequence length="892" mass="101443">MLNNPTLSPFDRESLTQIEERLAGRRRSTAELVPWLFKYSDFMIANKDSALMVSFEFTAPDSNSISMTVMRELYEHVAASLGNLSRYPISLWWTVHRRLDSRYVTLPMPDKVAQMVDDDRHANFLAEGNYVNRHFVTFSLLPQVGLDAFASRVMHGVTHDDLSIPSALWEAVRATFSDQYQFAYTQSELEAAVETFESILHGFAADNPHIKMRRLAGKRLGGFMHAVCSPPSDHITELDIPETPALDQAMCDTEITPGHDYLHFYSNGRQRYGIATGIPGKRDYWPSNASPKTLDDLLKIKGELTISHCFRVSSPSAAKRFIDSIRKYHEGQRFDVRQLLAATLRGTDMDAKPGRQNKTRLKAAEEANTRAGKVEMLEEIYGFYNFTVIAYSPVFEETPASKGLAGEQAYKKAVATHNAVEDVLRAAQFIPVRETLHAMSAFATTIPGMWRECARWAFLDTEAVSRLLPLRGVSRGSMFNAHLSKQMRTRIPALAAFTTEYGTPFWFTAYLMDLGHMLICGRSGFGKTIFMLLCATLFRKYPNARLIGFDMNLSMRIPTVLQGGRYLQFAADANTVAEEERATCNPYVLLGHLRHLKFLVDWTVLLASQRGYRPTTDDRKAIEKAIRAAATRDPQFWRLRFVHASLPNGPLKNELDQWVGEAVDALYFDNEQDGFDDTQWTSIATDKILKDHAVARPFLSYATYRIQDEIEQRRLRGVIAPTVVMLPEIWSLLDDNQFAKQIGEWIVTMRKLLGCVWMDAQTPEQVANSPIWPAIRDNVLIRVFVPVKDFKPDTKKAYEEKFGLTQTQQDAIKKLKAKRDYFITEDGGISRSVSVPLPPRTEAILRSELQAQILFDRHMRSGEPDWKERYIEEATAQIEADKLNLDDEDRHA</sequence>
<dbReference type="InterPro" id="IPR027417">
    <property type="entry name" value="P-loop_NTPase"/>
</dbReference>
<evidence type="ECO:0000313" key="2">
    <source>
        <dbReference type="Proteomes" id="UP000078572"/>
    </source>
</evidence>
<dbReference type="InterPro" id="IPR051162">
    <property type="entry name" value="T4SS_component"/>
</dbReference>
<dbReference type="EMBL" id="CP016025">
    <property type="protein sequence ID" value="ANJ76622.1"/>
    <property type="molecule type" value="Genomic_DNA"/>
</dbReference>
<dbReference type="OrthoDB" id="9816422at2"/>
<accession>A0A192A8I8</accession>
<dbReference type="RefSeq" id="WP_004636239.1">
    <property type="nucleotide sequence ID" value="NZ_CP012607.1"/>
</dbReference>
<reference evidence="2" key="1">
    <citation type="submission" date="2016-06" db="EMBL/GenBank/DDBJ databases">
        <authorList>
            <person name="Xu Y."/>
            <person name="Nagy A."/>
            <person name="Yan X."/>
            <person name="Kim S.W."/>
            <person name="Haley B."/>
            <person name="Liu N.T."/>
            <person name="Nou X."/>
        </authorList>
    </citation>
    <scope>NUCLEOTIDE SEQUENCE [LARGE SCALE GENOMIC DNA]</scope>
    <source>
        <strain evidence="2">ATCC 49129</strain>
        <plasmid evidence="2">pri-2</plasmid>
    </source>
</reference>
<organism evidence="1 2">
    <name type="scientific">Ralstonia insidiosa</name>
    <dbReference type="NCBI Taxonomy" id="190721"/>
    <lineage>
        <taxon>Bacteria</taxon>
        <taxon>Pseudomonadati</taxon>
        <taxon>Pseudomonadota</taxon>
        <taxon>Betaproteobacteria</taxon>
        <taxon>Burkholderiales</taxon>
        <taxon>Burkholderiaceae</taxon>
        <taxon>Ralstonia</taxon>
    </lineage>
</organism>
<dbReference type="SUPFAM" id="SSF52540">
    <property type="entry name" value="P-loop containing nucleoside triphosphate hydrolases"/>
    <property type="match status" value="1"/>
</dbReference>
<geneLocation type="plasmid" evidence="2">
    <name>pri-2</name>
</geneLocation>
<name>A0A192A8I8_9RALS</name>
<keyword evidence="2" id="KW-1185">Reference proteome</keyword>
<dbReference type="Proteomes" id="UP000078572">
    <property type="component" value="Plasmid pRI-2"/>
</dbReference>
<gene>
    <name evidence="1" type="ORF">A9Y76_28870</name>
</gene>
<dbReference type="GeneID" id="61530032"/>
<dbReference type="Gene3D" id="3.40.50.300">
    <property type="entry name" value="P-loop containing nucleotide triphosphate hydrolases"/>
    <property type="match status" value="1"/>
</dbReference>